<proteinExistence type="predicted"/>
<evidence type="ECO:0000313" key="2">
    <source>
        <dbReference type="EMBL" id="QDP96624.1"/>
    </source>
</evidence>
<keyword evidence="1" id="KW-1133">Transmembrane helix</keyword>
<feature type="transmembrane region" description="Helical" evidence="1">
    <location>
        <begin position="98"/>
        <end position="118"/>
    </location>
</feature>
<feature type="transmembrane region" description="Helical" evidence="1">
    <location>
        <begin position="66"/>
        <end position="86"/>
    </location>
</feature>
<accession>A0A516PZM8</accession>
<evidence type="ECO:0000313" key="3">
    <source>
        <dbReference type="Proteomes" id="UP000319263"/>
    </source>
</evidence>
<keyword evidence="3" id="KW-1185">Reference proteome</keyword>
<name>A0A516PZM8_9ACTN</name>
<keyword evidence="1" id="KW-0472">Membrane</keyword>
<evidence type="ECO:0000256" key="1">
    <source>
        <dbReference type="SAM" id="Phobius"/>
    </source>
</evidence>
<protein>
    <submittedName>
        <fullName evidence="2">Uncharacterized protein</fullName>
    </submittedName>
</protein>
<gene>
    <name evidence="2" type="ORF">FOE78_12510</name>
</gene>
<feature type="transmembrane region" description="Helical" evidence="1">
    <location>
        <begin position="37"/>
        <end position="54"/>
    </location>
</feature>
<dbReference type="Proteomes" id="UP000319263">
    <property type="component" value="Chromosome"/>
</dbReference>
<dbReference type="RefSeq" id="WP_143986587.1">
    <property type="nucleotide sequence ID" value="NZ_CP041692.1"/>
</dbReference>
<sequence>MIKRCWPFVVGLLGVIIAGAGLDRALAGGSAASAQFGIAAAVLSVYTTAICLLATDRDDRTLPATLVWGGALPIVIGLATVLIVIMNTHAVSALLTGLPWLLGPLLSVPLSRVLPDFLRYPPWRRPRRD</sequence>
<reference evidence="2 3" key="1">
    <citation type="submission" date="2019-07" db="EMBL/GenBank/DDBJ databases">
        <title>Microlunatus dokdonensis sp. nov. isolated from the rhizospheric soil of the wild plant Elymus tsukushiensis.</title>
        <authorList>
            <person name="Ghim S.-Y."/>
            <person name="Hwang Y.-J."/>
            <person name="Son J.-S."/>
            <person name="Shin J.-H."/>
        </authorList>
    </citation>
    <scope>NUCLEOTIDE SEQUENCE [LARGE SCALE GENOMIC DNA]</scope>
    <source>
        <strain evidence="2 3">KUDC0627</strain>
    </source>
</reference>
<dbReference type="EMBL" id="CP041692">
    <property type="protein sequence ID" value="QDP96624.1"/>
    <property type="molecule type" value="Genomic_DNA"/>
</dbReference>
<keyword evidence="1" id="KW-0812">Transmembrane</keyword>
<dbReference type="KEGG" id="mik:FOE78_12510"/>
<organism evidence="2 3">
    <name type="scientific">Microlunatus elymi</name>
    <dbReference type="NCBI Taxonomy" id="2596828"/>
    <lineage>
        <taxon>Bacteria</taxon>
        <taxon>Bacillati</taxon>
        <taxon>Actinomycetota</taxon>
        <taxon>Actinomycetes</taxon>
        <taxon>Propionibacteriales</taxon>
        <taxon>Propionibacteriaceae</taxon>
        <taxon>Microlunatus</taxon>
    </lineage>
</organism>
<dbReference type="AlphaFoldDB" id="A0A516PZM8"/>